<dbReference type="GO" id="GO:0006508">
    <property type="term" value="P:proteolysis"/>
    <property type="evidence" value="ECO:0007669"/>
    <property type="project" value="InterPro"/>
</dbReference>
<dbReference type="AlphaFoldDB" id="A0A0L0MEM1"/>
<dbReference type="PROSITE" id="PS50240">
    <property type="entry name" value="TRYPSIN_DOM"/>
    <property type="match status" value="1"/>
</dbReference>
<dbReference type="InterPro" id="IPR009003">
    <property type="entry name" value="Peptidase_S1_PA"/>
</dbReference>
<reference evidence="3" key="1">
    <citation type="submission" date="2015-06" db="EMBL/GenBank/DDBJ databases">
        <title>Comparative genomics of Burkholderia leaf nodule symbionts.</title>
        <authorList>
            <person name="Carlier A."/>
            <person name="Eberl L."/>
            <person name="Pinto-Carbo M."/>
        </authorList>
    </citation>
    <scope>NUCLEOTIDE SEQUENCE [LARGE SCALE GENOMIC DNA]</scope>
    <source>
        <strain evidence="3">UZHbot4</strain>
    </source>
</reference>
<keyword evidence="3" id="KW-1185">Reference proteome</keyword>
<evidence type="ECO:0000313" key="2">
    <source>
        <dbReference type="EMBL" id="KND60424.1"/>
    </source>
</evidence>
<gene>
    <name evidence="2" type="ORF">BVER_03881</name>
</gene>
<organism evidence="2 3">
    <name type="scientific">Candidatus Burkholderia verschuerenii</name>
    <dbReference type="NCBI Taxonomy" id="242163"/>
    <lineage>
        <taxon>Bacteria</taxon>
        <taxon>Pseudomonadati</taxon>
        <taxon>Pseudomonadota</taxon>
        <taxon>Betaproteobacteria</taxon>
        <taxon>Burkholderiales</taxon>
        <taxon>Burkholderiaceae</taxon>
        <taxon>Burkholderia</taxon>
    </lineage>
</organism>
<dbReference type="PATRIC" id="fig|242163.4.peg.6087"/>
<dbReference type="Gene3D" id="2.40.10.10">
    <property type="entry name" value="Trypsin-like serine proteases"/>
    <property type="match status" value="2"/>
</dbReference>
<dbReference type="PROSITE" id="PS00134">
    <property type="entry name" value="TRYPSIN_HIS"/>
    <property type="match status" value="1"/>
</dbReference>
<protein>
    <recommendedName>
        <fullName evidence="1">Peptidase S1 domain-containing protein</fullName>
    </recommendedName>
</protein>
<evidence type="ECO:0000259" key="1">
    <source>
        <dbReference type="PROSITE" id="PS50240"/>
    </source>
</evidence>
<dbReference type="Pfam" id="PF00089">
    <property type="entry name" value="Trypsin"/>
    <property type="match status" value="1"/>
</dbReference>
<evidence type="ECO:0000313" key="3">
    <source>
        <dbReference type="Proteomes" id="UP000036959"/>
    </source>
</evidence>
<comment type="caution">
    <text evidence="2">The sequence shown here is derived from an EMBL/GenBank/DDBJ whole genome shotgun (WGS) entry which is preliminary data.</text>
</comment>
<sequence>MRYAWVICAAVCLLMRNESSVAQRAKATQPLPGDVVFRAFAEHGTDASVQLISGVKAEKRYWATVIDAALSPQGVYPPATCTAILIGPGVFLTAAHCFDDGPGSKLVTSAWLRAGGQSLKATCELSPEYVQAVDQHIWNGPSPRVSEDYAVCAFDMLKIVPQFMQDLDYENIDIENPLAQGSKVLMTGFGCSDRAILLSSGKNDVRLDGLLRLGDAAVTSLPSNQDVEIDRVIKINSSIKSAPALCDGHSGGPLMSGATVAKQGASRSVRGINSSVQVDQDDPSGPVAVSRIAPLATPQFKKFITQWLDARKHLVICGINATRGFLPCHD</sequence>
<name>A0A0L0MEM1_9BURK</name>
<proteinExistence type="predicted"/>
<feature type="domain" description="Peptidase S1" evidence="1">
    <location>
        <begin position="51"/>
        <end position="313"/>
    </location>
</feature>
<dbReference type="InterPro" id="IPR043504">
    <property type="entry name" value="Peptidase_S1_PA_chymotrypsin"/>
</dbReference>
<dbReference type="OrthoDB" id="267336at2"/>
<dbReference type="InterPro" id="IPR018114">
    <property type="entry name" value="TRYPSIN_HIS"/>
</dbReference>
<dbReference type="Proteomes" id="UP000036959">
    <property type="component" value="Unassembled WGS sequence"/>
</dbReference>
<dbReference type="GO" id="GO:0004252">
    <property type="term" value="F:serine-type endopeptidase activity"/>
    <property type="evidence" value="ECO:0007669"/>
    <property type="project" value="InterPro"/>
</dbReference>
<dbReference type="SUPFAM" id="SSF50494">
    <property type="entry name" value="Trypsin-like serine proteases"/>
    <property type="match status" value="1"/>
</dbReference>
<dbReference type="EMBL" id="LFJJ01000063">
    <property type="protein sequence ID" value="KND60424.1"/>
    <property type="molecule type" value="Genomic_DNA"/>
</dbReference>
<accession>A0A0L0MEM1</accession>
<dbReference type="InterPro" id="IPR001254">
    <property type="entry name" value="Trypsin_dom"/>
</dbReference>